<feature type="region of interest" description="Disordered" evidence="1">
    <location>
        <begin position="459"/>
        <end position="571"/>
    </location>
</feature>
<sequence>MTHLTPTSLLFFSMAIVISYVYFWWHLWYYDRFVSIFPTRRQAFKCIMTWLYLATHMLYGTFAMVLTCIKYSVGYMTIPNVGTIPTPYLRWPHHFQVLVAPLYFVLAAALVLHVSKRRATGSTSLNPSVAGLSNRGFLQKWFMVWFIGSIGGAMSIFAAAVPFRDDPQQMETNILFAAAIWTVVATIASVYVVVKFPELIRQVIFCIPFLAISIDGLTSQHEIGHREYLTDLLLMVGFFGLFARSILSILILFPPMKRFGSSERSTTITLIHSSPVKLGPSHFTKSLVEIEDARQKENEQIKSQLSIVAPFATPPATPIPYDAKSWEADQKDQMEDYIRAKRPVQQAQVREHQSATQEAFSRLGSPLQALRNPFQGNESRRELPSAGSHREGFGEDAAGKQYAWSMLADHLRLPETAMGLMSIEMTETNKKWREAQRKVEQQFFPGTMTQTQREMTIRFKDHSERFRSPRPSVDPSENERPGPRRASSPGTTPEPGPPVPILQLDDSVLYPSYAADGLPTGQSGQFAHRWSGASARASNTGTSTNGTTTTPRGRQHSLKRKALPKLPSTSL</sequence>
<feature type="transmembrane region" description="Helical" evidence="2">
    <location>
        <begin position="174"/>
        <end position="194"/>
    </location>
</feature>
<dbReference type="InParanoid" id="A0A1Y1UHT1"/>
<proteinExistence type="predicted"/>
<evidence type="ECO:0000313" key="4">
    <source>
        <dbReference type="Proteomes" id="UP000193218"/>
    </source>
</evidence>
<keyword evidence="2" id="KW-0812">Transmembrane</keyword>
<dbReference type="STRING" id="4999.A0A1Y1UHT1"/>
<feature type="compositionally biased region" description="Basic residues" evidence="1">
    <location>
        <begin position="553"/>
        <end position="563"/>
    </location>
</feature>
<feature type="compositionally biased region" description="Basic and acidic residues" evidence="1">
    <location>
        <begin position="378"/>
        <end position="393"/>
    </location>
</feature>
<evidence type="ECO:0000256" key="2">
    <source>
        <dbReference type="SAM" id="Phobius"/>
    </source>
</evidence>
<organism evidence="3 4">
    <name type="scientific">Kockovaella imperatae</name>
    <dbReference type="NCBI Taxonomy" id="4999"/>
    <lineage>
        <taxon>Eukaryota</taxon>
        <taxon>Fungi</taxon>
        <taxon>Dikarya</taxon>
        <taxon>Basidiomycota</taxon>
        <taxon>Agaricomycotina</taxon>
        <taxon>Tremellomycetes</taxon>
        <taxon>Tremellales</taxon>
        <taxon>Cuniculitremaceae</taxon>
        <taxon>Kockovaella</taxon>
    </lineage>
</organism>
<gene>
    <name evidence="3" type="ORF">BD324DRAFT_680981</name>
</gene>
<feature type="transmembrane region" description="Helical" evidence="2">
    <location>
        <begin position="93"/>
        <end position="112"/>
    </location>
</feature>
<keyword evidence="2" id="KW-0472">Membrane</keyword>
<dbReference type="EMBL" id="NBSH01000006">
    <property type="protein sequence ID" value="ORX37046.1"/>
    <property type="molecule type" value="Genomic_DNA"/>
</dbReference>
<protein>
    <submittedName>
        <fullName evidence="3">Uncharacterized protein</fullName>
    </submittedName>
</protein>
<feature type="transmembrane region" description="Helical" evidence="2">
    <location>
        <begin position="50"/>
        <end position="73"/>
    </location>
</feature>
<keyword evidence="4" id="KW-1185">Reference proteome</keyword>
<feature type="transmembrane region" description="Helical" evidence="2">
    <location>
        <begin position="6"/>
        <end position="29"/>
    </location>
</feature>
<reference evidence="3 4" key="1">
    <citation type="submission" date="2017-03" db="EMBL/GenBank/DDBJ databases">
        <title>Widespread Adenine N6-methylation of Active Genes in Fungi.</title>
        <authorList>
            <consortium name="DOE Joint Genome Institute"/>
            <person name="Mondo S.J."/>
            <person name="Dannebaum R.O."/>
            <person name="Kuo R.C."/>
            <person name="Louie K.B."/>
            <person name="Bewick A.J."/>
            <person name="Labutti K."/>
            <person name="Haridas S."/>
            <person name="Kuo A."/>
            <person name="Salamov A."/>
            <person name="Ahrendt S.R."/>
            <person name="Lau R."/>
            <person name="Bowen B.P."/>
            <person name="Lipzen A."/>
            <person name="Sullivan W."/>
            <person name="Andreopoulos W.B."/>
            <person name="Clum A."/>
            <person name="Lindquist E."/>
            <person name="Daum C."/>
            <person name="Northen T.R."/>
            <person name="Ramamoorthy G."/>
            <person name="Schmitz R.J."/>
            <person name="Gryganskyi A."/>
            <person name="Culley D."/>
            <person name="Magnuson J."/>
            <person name="James T.Y."/>
            <person name="O'Malley M.A."/>
            <person name="Stajich J.E."/>
            <person name="Spatafora J.W."/>
            <person name="Visel A."/>
            <person name="Grigoriev I.V."/>
        </authorList>
    </citation>
    <scope>NUCLEOTIDE SEQUENCE [LARGE SCALE GENOMIC DNA]</scope>
    <source>
        <strain evidence="3 4">NRRL Y-17943</strain>
    </source>
</reference>
<feature type="transmembrane region" description="Helical" evidence="2">
    <location>
        <begin position="142"/>
        <end position="162"/>
    </location>
</feature>
<evidence type="ECO:0000256" key="1">
    <source>
        <dbReference type="SAM" id="MobiDB-lite"/>
    </source>
</evidence>
<dbReference type="GeneID" id="33560912"/>
<dbReference type="RefSeq" id="XP_021871084.1">
    <property type="nucleotide sequence ID" value="XM_022019103.1"/>
</dbReference>
<feature type="transmembrane region" description="Helical" evidence="2">
    <location>
        <begin position="232"/>
        <end position="253"/>
    </location>
</feature>
<evidence type="ECO:0000313" key="3">
    <source>
        <dbReference type="EMBL" id="ORX37046.1"/>
    </source>
</evidence>
<dbReference type="OrthoDB" id="2384193at2759"/>
<dbReference type="AlphaFoldDB" id="A0A1Y1UHT1"/>
<feature type="compositionally biased region" description="Low complexity" evidence="1">
    <location>
        <begin position="538"/>
        <end position="550"/>
    </location>
</feature>
<name>A0A1Y1UHT1_9TREE</name>
<dbReference type="Proteomes" id="UP000193218">
    <property type="component" value="Unassembled WGS sequence"/>
</dbReference>
<keyword evidence="2" id="KW-1133">Transmembrane helix</keyword>
<comment type="caution">
    <text evidence="3">The sequence shown here is derived from an EMBL/GenBank/DDBJ whole genome shotgun (WGS) entry which is preliminary data.</text>
</comment>
<accession>A0A1Y1UHT1</accession>
<feature type="region of interest" description="Disordered" evidence="1">
    <location>
        <begin position="371"/>
        <end position="393"/>
    </location>
</feature>